<sequence length="435" mass="48535">MTCYETKRIGIIPSMSDIFVVLPPLTANNCVIFAKNSDRPPSEVQEVVHFPAEDHETGSKVKCTFIEIDQVSHTNAVVLSKPAWSWGAEMGANDQGVCIGNTAVWTKLCHPGDHEEKLIGGDFVRLGLERANTASEAVSVITGLLERHGQGGLCCEDWSFGQWTYHNAYVIADKQEAWLLETAGKYWVARKFTSGIVNTSSFLTIESNADAMSSNITEHAHTAGLWKPEDGEFNFAKVFSSEYLGISLSEAQNPINRLKRGRQLLEKICKNGQVAAGHLFRVLRDSETSINFNGELLTVGSQVSTLSSPNSNIPHCHWFTATPDPDTSVFKPFIFCPGVKMGPWTVSPSYGERSRNSFQTSHDRRHPLYKAHEKGRQLMDSGTTIGHKLKSTMKHIEDHCVREVTEFLQNFNESDICEVHDLFNDVCESETKFYK</sequence>
<reference evidence="2 3" key="1">
    <citation type="submission" date="2024-11" db="EMBL/GenBank/DDBJ databases">
        <title>Chromosome-level genome assembly of the freshwater bivalve Anodonta woodiana.</title>
        <authorList>
            <person name="Chen X."/>
        </authorList>
    </citation>
    <scope>NUCLEOTIDE SEQUENCE [LARGE SCALE GENOMIC DNA]</scope>
    <source>
        <strain evidence="2">MN2024</strain>
        <tissue evidence="2">Gills</tissue>
    </source>
</reference>
<dbReference type="Gene3D" id="3.60.60.10">
    <property type="entry name" value="Penicillin V Acylase, Chain A"/>
    <property type="match status" value="1"/>
</dbReference>
<dbReference type="AlphaFoldDB" id="A0ABD3T529"/>
<proteinExistence type="inferred from homology"/>
<dbReference type="InterPro" id="IPR005322">
    <property type="entry name" value="Peptidase_C69"/>
</dbReference>
<evidence type="ECO:0000313" key="2">
    <source>
        <dbReference type="EMBL" id="KAL3832019.1"/>
    </source>
</evidence>
<evidence type="ECO:0000313" key="3">
    <source>
        <dbReference type="Proteomes" id="UP001634394"/>
    </source>
</evidence>
<evidence type="ECO:0008006" key="4">
    <source>
        <dbReference type="Google" id="ProtNLM"/>
    </source>
</evidence>
<dbReference type="Proteomes" id="UP001634394">
    <property type="component" value="Unassembled WGS sequence"/>
</dbReference>
<dbReference type="Pfam" id="PF03577">
    <property type="entry name" value="Peptidase_C69"/>
    <property type="match status" value="1"/>
</dbReference>
<name>A0ABD3T529_SINWO</name>
<dbReference type="PANTHER" id="PTHR12994">
    <property type="entry name" value="SECERNIN"/>
    <property type="match status" value="1"/>
</dbReference>
<gene>
    <name evidence="2" type="ORF">ACJMK2_023701</name>
</gene>
<keyword evidence="3" id="KW-1185">Reference proteome</keyword>
<comment type="caution">
    <text evidence="2">The sequence shown here is derived from an EMBL/GenBank/DDBJ whole genome shotgun (WGS) entry which is preliminary data.</text>
</comment>
<comment type="similarity">
    <text evidence="1">Belongs to the peptidase C69 family. Secernin subfamily.</text>
</comment>
<organism evidence="2 3">
    <name type="scientific">Sinanodonta woodiana</name>
    <name type="common">Chinese pond mussel</name>
    <name type="synonym">Anodonta woodiana</name>
    <dbReference type="NCBI Taxonomy" id="1069815"/>
    <lineage>
        <taxon>Eukaryota</taxon>
        <taxon>Metazoa</taxon>
        <taxon>Spiralia</taxon>
        <taxon>Lophotrochozoa</taxon>
        <taxon>Mollusca</taxon>
        <taxon>Bivalvia</taxon>
        <taxon>Autobranchia</taxon>
        <taxon>Heteroconchia</taxon>
        <taxon>Palaeoheterodonta</taxon>
        <taxon>Unionida</taxon>
        <taxon>Unionoidea</taxon>
        <taxon>Unionidae</taxon>
        <taxon>Unioninae</taxon>
        <taxon>Sinanodonta</taxon>
    </lineage>
</organism>
<dbReference type="PANTHER" id="PTHR12994:SF17">
    <property type="entry name" value="LD30995P"/>
    <property type="match status" value="1"/>
</dbReference>
<accession>A0ABD3T529</accession>
<evidence type="ECO:0000256" key="1">
    <source>
        <dbReference type="ARBA" id="ARBA00005705"/>
    </source>
</evidence>
<protein>
    <recommendedName>
        <fullName evidence="4">Secernin-2</fullName>
    </recommendedName>
</protein>
<dbReference type="EMBL" id="JBJQND010000019">
    <property type="protein sequence ID" value="KAL3832019.1"/>
    <property type="molecule type" value="Genomic_DNA"/>
</dbReference>